<keyword evidence="2" id="KW-0812">Transmembrane</keyword>
<evidence type="ECO:0000313" key="3">
    <source>
        <dbReference type="EMBL" id="MDQ0112886.1"/>
    </source>
</evidence>
<comment type="caution">
    <text evidence="3">The sequence shown here is derived from an EMBL/GenBank/DDBJ whole genome shotgun (WGS) entry which is preliminary data.</text>
</comment>
<comment type="similarity">
    <text evidence="1">Belongs to the YggT family.</text>
</comment>
<dbReference type="PANTHER" id="PTHR33219:SF14">
    <property type="entry name" value="PROTEIN COFACTOR ASSEMBLY OF COMPLEX C SUBUNIT B CCB3, CHLOROPLASTIC-RELATED"/>
    <property type="match status" value="1"/>
</dbReference>
<evidence type="ECO:0000256" key="1">
    <source>
        <dbReference type="ARBA" id="ARBA00010894"/>
    </source>
</evidence>
<organism evidence="3 4">
    <name type="scientific">Paenibacillus harenae</name>
    <dbReference type="NCBI Taxonomy" id="306543"/>
    <lineage>
        <taxon>Bacteria</taxon>
        <taxon>Bacillati</taxon>
        <taxon>Bacillota</taxon>
        <taxon>Bacilli</taxon>
        <taxon>Bacillales</taxon>
        <taxon>Paenibacillaceae</taxon>
        <taxon>Paenibacillus</taxon>
    </lineage>
</organism>
<dbReference type="PANTHER" id="PTHR33219">
    <property type="entry name" value="YLMG HOMOLOG PROTEIN 2, CHLOROPLASTIC"/>
    <property type="match status" value="1"/>
</dbReference>
<name>A0ABT9U1B6_PAEHA</name>
<evidence type="ECO:0000256" key="2">
    <source>
        <dbReference type="SAM" id="Phobius"/>
    </source>
</evidence>
<dbReference type="InterPro" id="IPR003425">
    <property type="entry name" value="CCB3/YggT"/>
</dbReference>
<gene>
    <name evidence="3" type="ORF">J2T15_002321</name>
</gene>
<proteinExistence type="inferred from homology"/>
<keyword evidence="4" id="KW-1185">Reference proteome</keyword>
<dbReference type="EMBL" id="JAUSSU010000004">
    <property type="protein sequence ID" value="MDQ0112886.1"/>
    <property type="molecule type" value="Genomic_DNA"/>
</dbReference>
<protein>
    <submittedName>
        <fullName evidence="3">YggT family protein/cell division inhibitor SepF</fullName>
    </submittedName>
</protein>
<keyword evidence="2" id="KW-1133">Transmembrane helix</keyword>
<reference evidence="3 4" key="1">
    <citation type="submission" date="2023-07" db="EMBL/GenBank/DDBJ databases">
        <title>Sorghum-associated microbial communities from plants grown in Nebraska, USA.</title>
        <authorList>
            <person name="Schachtman D."/>
        </authorList>
    </citation>
    <scope>NUCLEOTIDE SEQUENCE [LARGE SCALE GENOMIC DNA]</scope>
    <source>
        <strain evidence="3 4">CC482</strain>
    </source>
</reference>
<evidence type="ECO:0000313" key="4">
    <source>
        <dbReference type="Proteomes" id="UP001229346"/>
    </source>
</evidence>
<dbReference type="Pfam" id="PF02325">
    <property type="entry name" value="CCB3_YggT"/>
    <property type="match status" value="1"/>
</dbReference>
<feature type="transmembrane region" description="Helical" evidence="2">
    <location>
        <begin position="68"/>
        <end position="89"/>
    </location>
</feature>
<accession>A0ABT9U1B6</accession>
<sequence length="92" mass="10149">MFMSPAGFIGTLISIYSFLIIGYVLLSWLPNARESFIGVFLGKIVEPYLGIFRRFIPPIGGMLDISPIVAIFALRFIGLGLTAVVDFIFGLF</sequence>
<dbReference type="Proteomes" id="UP001229346">
    <property type="component" value="Unassembled WGS sequence"/>
</dbReference>
<keyword evidence="2" id="KW-0472">Membrane</keyword>
<feature type="transmembrane region" description="Helical" evidence="2">
    <location>
        <begin position="6"/>
        <end position="29"/>
    </location>
</feature>